<dbReference type="RefSeq" id="WP_207162719.1">
    <property type="nucleotide sequence ID" value="NZ_CP071382.1"/>
</dbReference>
<evidence type="ECO:0000313" key="3">
    <source>
        <dbReference type="Proteomes" id="UP000663651"/>
    </source>
</evidence>
<reference evidence="2 3" key="1">
    <citation type="submission" date="2021-03" db="EMBL/GenBank/DDBJ databases">
        <title>Geobacter metallireducens gen. nov. sp. nov., a microorganism capable of coupling the complete oxidation of organic compounds to the reduction of iron and other metals.</title>
        <authorList>
            <person name="Li Y."/>
        </authorList>
    </citation>
    <scope>NUCLEOTIDE SEQUENCE [LARGE SCALE GENOMIC DNA]</scope>
    <source>
        <strain evidence="2 3">Jerry-YX</strain>
    </source>
</reference>
<evidence type="ECO:0008006" key="4">
    <source>
        <dbReference type="Google" id="ProtNLM"/>
    </source>
</evidence>
<feature type="coiled-coil region" evidence="1">
    <location>
        <begin position="24"/>
        <end position="51"/>
    </location>
</feature>
<keyword evidence="1" id="KW-0175">Coiled coil</keyword>
<organism evidence="2 3">
    <name type="scientific">Geobacter benzoatilyticus</name>
    <dbReference type="NCBI Taxonomy" id="2815309"/>
    <lineage>
        <taxon>Bacteria</taxon>
        <taxon>Pseudomonadati</taxon>
        <taxon>Thermodesulfobacteriota</taxon>
        <taxon>Desulfuromonadia</taxon>
        <taxon>Geobacterales</taxon>
        <taxon>Geobacteraceae</taxon>
        <taxon>Geobacter</taxon>
    </lineage>
</organism>
<keyword evidence="3" id="KW-1185">Reference proteome</keyword>
<dbReference type="EMBL" id="CP071382">
    <property type="protein sequence ID" value="QSV44905.1"/>
    <property type="molecule type" value="Genomic_DNA"/>
</dbReference>
<sequence length="53" mass="5894">MSQNGGKVGSDVVNETITIPRAKYDGLLATIKRQKEEVEALEYRIKTLLTEGE</sequence>
<dbReference type="Proteomes" id="UP000663651">
    <property type="component" value="Chromosome"/>
</dbReference>
<protein>
    <recommendedName>
        <fullName evidence="4">Type I restriction modification DNA specificity domain-containing protein</fullName>
    </recommendedName>
</protein>
<accession>A0ABX7Q1G5</accession>
<proteinExistence type="predicted"/>
<evidence type="ECO:0000313" key="2">
    <source>
        <dbReference type="EMBL" id="QSV44905.1"/>
    </source>
</evidence>
<name>A0ABX7Q1G5_9BACT</name>
<gene>
    <name evidence="2" type="ORF">JZM60_12185</name>
</gene>
<evidence type="ECO:0000256" key="1">
    <source>
        <dbReference type="SAM" id="Coils"/>
    </source>
</evidence>